<evidence type="ECO:0000313" key="2">
    <source>
        <dbReference type="Proteomes" id="UP001239445"/>
    </source>
</evidence>
<dbReference type="Proteomes" id="UP001239445">
    <property type="component" value="Unassembled WGS sequence"/>
</dbReference>
<protein>
    <submittedName>
        <fullName evidence="1">Uncharacterized protein</fullName>
    </submittedName>
</protein>
<dbReference type="AlphaFoldDB" id="A0AAJ0FAL1"/>
<name>A0AAJ0FAL1_9PEZI</name>
<organism evidence="1 2">
    <name type="scientific">Echria macrotheca</name>
    <dbReference type="NCBI Taxonomy" id="438768"/>
    <lineage>
        <taxon>Eukaryota</taxon>
        <taxon>Fungi</taxon>
        <taxon>Dikarya</taxon>
        <taxon>Ascomycota</taxon>
        <taxon>Pezizomycotina</taxon>
        <taxon>Sordariomycetes</taxon>
        <taxon>Sordariomycetidae</taxon>
        <taxon>Sordariales</taxon>
        <taxon>Schizotheciaceae</taxon>
        <taxon>Echria</taxon>
    </lineage>
</organism>
<evidence type="ECO:0000313" key="1">
    <source>
        <dbReference type="EMBL" id="KAK1754364.1"/>
    </source>
</evidence>
<gene>
    <name evidence="1" type="ORF">QBC47DRAFT_414329</name>
</gene>
<accession>A0AAJ0FAL1</accession>
<reference evidence="1" key="1">
    <citation type="submission" date="2023-06" db="EMBL/GenBank/DDBJ databases">
        <title>Genome-scale phylogeny and comparative genomics of the fungal order Sordariales.</title>
        <authorList>
            <consortium name="Lawrence Berkeley National Laboratory"/>
            <person name="Hensen N."/>
            <person name="Bonometti L."/>
            <person name="Westerberg I."/>
            <person name="Brannstrom I.O."/>
            <person name="Guillou S."/>
            <person name="Cros-Aarteil S."/>
            <person name="Calhoun S."/>
            <person name="Haridas S."/>
            <person name="Kuo A."/>
            <person name="Mondo S."/>
            <person name="Pangilinan J."/>
            <person name="Riley R."/>
            <person name="Labutti K."/>
            <person name="Andreopoulos B."/>
            <person name="Lipzen A."/>
            <person name="Chen C."/>
            <person name="Yanf M."/>
            <person name="Daum C."/>
            <person name="Ng V."/>
            <person name="Clum A."/>
            <person name="Steindorff A."/>
            <person name="Ohm R."/>
            <person name="Martin F."/>
            <person name="Silar P."/>
            <person name="Natvig D."/>
            <person name="Lalanne C."/>
            <person name="Gautier V."/>
            <person name="Ament-Velasquez S.L."/>
            <person name="Kruys A."/>
            <person name="Hutchinson M.I."/>
            <person name="Powell A.J."/>
            <person name="Barry K."/>
            <person name="Miller A.N."/>
            <person name="Grigoriev I.V."/>
            <person name="Debuchy R."/>
            <person name="Gladieux P."/>
            <person name="Thoren M.H."/>
            <person name="Johannesson H."/>
        </authorList>
    </citation>
    <scope>NUCLEOTIDE SEQUENCE</scope>
    <source>
        <strain evidence="1">PSN4</strain>
    </source>
</reference>
<comment type="caution">
    <text evidence="1">The sequence shown here is derived from an EMBL/GenBank/DDBJ whole genome shotgun (WGS) entry which is preliminary data.</text>
</comment>
<dbReference type="EMBL" id="MU839835">
    <property type="protein sequence ID" value="KAK1754364.1"/>
    <property type="molecule type" value="Genomic_DNA"/>
</dbReference>
<keyword evidence="2" id="KW-1185">Reference proteome</keyword>
<proteinExistence type="predicted"/>
<sequence length="364" mass="41252">MTTPQDQSLASKARLNAQAMSARRQFVLSQVAISCEPTLDEKGQKDAVEAAQETVCRRILAEGWDRISAPYFELEVDTQLWKTHCFPKMTLEFPFEFMRGPELPNNDWRYRGEVSATYETFRKLQKASEDELARLRTDTKLKHAERTRQLVARMSATAPLLPAVTELAGLALSQPVPMNMGLDQALLGEIWVAVFTATEPAFEGFGYFELPLFEIHVKLFSFGADRAASWLAEPGIVLKKERVSHPLVEGKLRLGLATGYKWEPRLLIRLLETYHRYLMWWEKVYKDGVCTNGAMFPDHRVEAVLWEKTKPHTLHLIRGIISRHEILGRGLPKQARRPLAARSKGKETAVTQAGDMFGCGNEAP</sequence>